<dbReference type="Proteomes" id="UP000073604">
    <property type="component" value="Chromosome"/>
</dbReference>
<dbReference type="NCBIfam" id="NF010120">
    <property type="entry name" value="PRK13596.1"/>
    <property type="match status" value="1"/>
</dbReference>
<feature type="domain" description="4Fe-4S ferredoxin-type" evidence="6">
    <location>
        <begin position="568"/>
        <end position="597"/>
    </location>
</feature>
<dbReference type="InterPro" id="IPR037225">
    <property type="entry name" value="Nuo51_FMN-bd_sf"/>
</dbReference>
<dbReference type="PANTHER" id="PTHR43578:SF3">
    <property type="entry name" value="NADH-QUINONE OXIDOREDUCTASE SUBUNIT F"/>
    <property type="match status" value="1"/>
</dbReference>
<dbReference type="RefSeq" id="WP_062389825.1">
    <property type="nucleotide sequence ID" value="NZ_CP014750.1"/>
</dbReference>
<proteinExistence type="inferred from homology"/>
<dbReference type="SMART" id="SM00928">
    <property type="entry name" value="NADH_4Fe-4S"/>
    <property type="match status" value="1"/>
</dbReference>
<evidence type="ECO:0000259" key="6">
    <source>
        <dbReference type="PROSITE" id="PS51379"/>
    </source>
</evidence>
<dbReference type="PANTHER" id="PTHR43578">
    <property type="entry name" value="NADH-QUINONE OXIDOREDUCTASE SUBUNIT F"/>
    <property type="match status" value="1"/>
</dbReference>
<keyword evidence="5" id="KW-0411">Iron-sulfur</keyword>
<dbReference type="InterPro" id="IPR019575">
    <property type="entry name" value="Nuop51_4Fe4S-bd"/>
</dbReference>
<dbReference type="CDD" id="cd02980">
    <property type="entry name" value="TRX_Fd_family"/>
    <property type="match status" value="1"/>
</dbReference>
<dbReference type="KEGG" id="tpep:A0127_07160"/>
<dbReference type="Pfam" id="PF10589">
    <property type="entry name" value="NADH_4Fe-4S"/>
    <property type="match status" value="1"/>
</dbReference>
<keyword evidence="3" id="KW-0479">Metal-binding</keyword>
<comment type="similarity">
    <text evidence="1">Belongs to the complex I 51 kDa subunit family.</text>
</comment>
<dbReference type="GO" id="GO:0016491">
    <property type="term" value="F:oxidoreductase activity"/>
    <property type="evidence" value="ECO:0007669"/>
    <property type="project" value="UniProtKB-ARBA"/>
</dbReference>
<dbReference type="PROSITE" id="PS00198">
    <property type="entry name" value="4FE4S_FER_1"/>
    <property type="match status" value="1"/>
</dbReference>
<keyword evidence="2" id="KW-0004">4Fe-4S</keyword>
<dbReference type="InterPro" id="IPR017900">
    <property type="entry name" value="4Fe4S_Fe_S_CS"/>
</dbReference>
<dbReference type="PROSITE" id="PS51379">
    <property type="entry name" value="4FE4S_FER_2"/>
    <property type="match status" value="2"/>
</dbReference>
<dbReference type="Gene3D" id="6.10.250.1450">
    <property type="match status" value="1"/>
</dbReference>
<evidence type="ECO:0000256" key="2">
    <source>
        <dbReference type="ARBA" id="ARBA00022485"/>
    </source>
</evidence>
<evidence type="ECO:0000256" key="1">
    <source>
        <dbReference type="ARBA" id="ARBA00007523"/>
    </source>
</evidence>
<evidence type="ECO:0000256" key="5">
    <source>
        <dbReference type="ARBA" id="ARBA00023014"/>
    </source>
</evidence>
<dbReference type="SUPFAM" id="SSF54862">
    <property type="entry name" value="4Fe-4S ferredoxins"/>
    <property type="match status" value="1"/>
</dbReference>
<dbReference type="InterPro" id="IPR036249">
    <property type="entry name" value="Thioredoxin-like_sf"/>
</dbReference>
<dbReference type="SUPFAM" id="SSF142019">
    <property type="entry name" value="Nqo1 FMN-binding domain-like"/>
    <property type="match status" value="1"/>
</dbReference>
<dbReference type="InterPro" id="IPR019554">
    <property type="entry name" value="Soluble_ligand-bd"/>
</dbReference>
<dbReference type="Gene3D" id="3.40.30.10">
    <property type="entry name" value="Glutaredoxin"/>
    <property type="match status" value="1"/>
</dbReference>
<dbReference type="SUPFAM" id="SSF52833">
    <property type="entry name" value="Thioredoxin-like"/>
    <property type="match status" value="1"/>
</dbReference>
<dbReference type="InterPro" id="IPR017896">
    <property type="entry name" value="4Fe4S_Fe-S-bd"/>
</dbReference>
<dbReference type="SUPFAM" id="SSF142984">
    <property type="entry name" value="Nqo1 middle domain-like"/>
    <property type="match status" value="1"/>
</dbReference>
<dbReference type="Pfam" id="PF01512">
    <property type="entry name" value="Complex1_51K"/>
    <property type="match status" value="1"/>
</dbReference>
<dbReference type="Pfam" id="PF10531">
    <property type="entry name" value="SLBB"/>
    <property type="match status" value="1"/>
</dbReference>
<reference evidence="8" key="1">
    <citation type="submission" date="2016-03" db="EMBL/GenBank/DDBJ databases">
        <authorList>
            <person name="Oger P.M."/>
        </authorList>
    </citation>
    <scope>NUCLEOTIDE SEQUENCE [LARGE SCALE GENOMIC DNA]</scope>
    <source>
        <strain evidence="8">OG-1</strain>
    </source>
</reference>
<evidence type="ECO:0000313" key="8">
    <source>
        <dbReference type="Proteomes" id="UP000073604"/>
    </source>
</evidence>
<dbReference type="STRING" id="53952.A0127_07160"/>
<dbReference type="OrthoDB" id="297477at2157"/>
<dbReference type="Gene3D" id="3.10.20.600">
    <property type="match status" value="1"/>
</dbReference>
<organism evidence="7 8">
    <name type="scientific">Thermococcus peptonophilus</name>
    <dbReference type="NCBI Taxonomy" id="53952"/>
    <lineage>
        <taxon>Archaea</taxon>
        <taxon>Methanobacteriati</taxon>
        <taxon>Methanobacteriota</taxon>
        <taxon>Thermococci</taxon>
        <taxon>Thermococcales</taxon>
        <taxon>Thermococcaceae</taxon>
        <taxon>Thermococcus</taxon>
    </lineage>
</organism>
<evidence type="ECO:0000313" key="7">
    <source>
        <dbReference type="EMBL" id="AMQ18964.1"/>
    </source>
</evidence>
<dbReference type="Gene3D" id="1.20.1440.230">
    <property type="entry name" value="NADH-ubiquinone oxidoreductase 51kDa subunit, iron-sulphur binding domain"/>
    <property type="match status" value="1"/>
</dbReference>
<dbReference type="Gene3D" id="3.30.70.20">
    <property type="match status" value="1"/>
</dbReference>
<dbReference type="SUPFAM" id="SSF140490">
    <property type="entry name" value="Nqo1C-terminal domain-like"/>
    <property type="match status" value="1"/>
</dbReference>
<evidence type="ECO:0000256" key="3">
    <source>
        <dbReference type="ARBA" id="ARBA00022723"/>
    </source>
</evidence>
<dbReference type="GO" id="GO:0046872">
    <property type="term" value="F:metal ion binding"/>
    <property type="evidence" value="ECO:0007669"/>
    <property type="project" value="UniProtKB-KW"/>
</dbReference>
<feature type="domain" description="4Fe-4S ferredoxin-type" evidence="6">
    <location>
        <begin position="538"/>
        <end position="567"/>
    </location>
</feature>
<gene>
    <name evidence="7" type="ORF">A0127_07160</name>
</gene>
<accession>A0A142CW12</accession>
<sequence>MSDIKAIAVGMNSCGIAAGAKETYEAIKRELEERGLDVKLKIVGCVGMCYREPLVDIITEDEIITYGHVDPKKVPRIIEEHVINGRPVEEWIVKRDWWENGERKTWDVDGYFTKQKKIVLENSGYIDPENIDEYIAVGGYEALKKALNMKPEEIIEIITKSGLRGRGGAGFPTGLKWKFTREAPGDEKYVICNADEGDPGAFMDRNVLEGDPHRVIEGMIIGAYAIGATKGFIYVRAEYPLAIRRLKIALQQARDRGFLGENILGSGFSFDIEIKEGAGAFVCGEETALIASIEGKRGMPRPRPPYPAQKGLWGKPTNINNVETWANVPWIIRHGWEAYASLGTEKSRGTKVFALSGKIKHGGNVEVPMGITLREILYEIGGGTKTGKRIKAVQLGGPSGGCIPEELFDTPVDYESVNATGAIMGSGGMVVMDEDTCMVDVAKFFLDFTVKESCGKCTFCRLGTKRMWEILDKFTRGEATEEDLEKLERLAYQVKAGSLCGLGQTAPNPVLTTLRYFREEYIEHINGRCPAKVCKPLIRYVIDPEKCTGCTACAIFCPAKAISGEKLKPHFIDQEACIKCGTCYEVCRFNAIEILTGRDE</sequence>
<keyword evidence="4" id="KW-0408">Iron</keyword>
<dbReference type="GO" id="GO:0051539">
    <property type="term" value="F:4 iron, 4 sulfur cluster binding"/>
    <property type="evidence" value="ECO:0007669"/>
    <property type="project" value="UniProtKB-KW"/>
</dbReference>
<dbReference type="InterPro" id="IPR011538">
    <property type="entry name" value="Nuo51_FMN-bd"/>
</dbReference>
<dbReference type="FunFam" id="3.40.50.11540:FF:000001">
    <property type="entry name" value="NADH dehydrogenase [ubiquinone] flavoprotein 1, mitochondrial"/>
    <property type="match status" value="1"/>
</dbReference>
<dbReference type="Pfam" id="PF13237">
    <property type="entry name" value="Fer4_10"/>
    <property type="match status" value="1"/>
</dbReference>
<name>A0A142CW12_9EURY</name>
<dbReference type="FunFam" id="1.20.1440.230:FF:000001">
    <property type="entry name" value="Mitochondrial NADH dehydrogenase flavoprotein 1"/>
    <property type="match status" value="1"/>
</dbReference>
<dbReference type="AlphaFoldDB" id="A0A142CW12"/>
<dbReference type="Gene3D" id="3.40.50.11540">
    <property type="entry name" value="NADH-ubiquinone oxidoreductase 51kDa subunit"/>
    <property type="match status" value="1"/>
</dbReference>
<protein>
    <submittedName>
        <fullName evidence="7">NADH dehydrogenase</fullName>
    </submittedName>
</protein>
<keyword evidence="8" id="KW-1185">Reference proteome</keyword>
<dbReference type="InterPro" id="IPR037207">
    <property type="entry name" value="Nuop51_4Fe4S-bd_sf"/>
</dbReference>
<evidence type="ECO:0000256" key="4">
    <source>
        <dbReference type="ARBA" id="ARBA00023004"/>
    </source>
</evidence>
<dbReference type="EMBL" id="CP014750">
    <property type="protein sequence ID" value="AMQ18964.1"/>
    <property type="molecule type" value="Genomic_DNA"/>
</dbReference>
<dbReference type="GeneID" id="27140314"/>